<feature type="region of interest" description="Disordered" evidence="1">
    <location>
        <begin position="158"/>
        <end position="179"/>
    </location>
</feature>
<name>A0A0F9NJI0_9ZZZZ</name>
<feature type="compositionally biased region" description="Basic residues" evidence="1">
    <location>
        <begin position="167"/>
        <end position="179"/>
    </location>
</feature>
<organism evidence="2">
    <name type="scientific">marine sediment metagenome</name>
    <dbReference type="NCBI Taxonomy" id="412755"/>
    <lineage>
        <taxon>unclassified sequences</taxon>
        <taxon>metagenomes</taxon>
        <taxon>ecological metagenomes</taxon>
    </lineage>
</organism>
<reference evidence="2" key="1">
    <citation type="journal article" date="2015" name="Nature">
        <title>Complex archaea that bridge the gap between prokaryotes and eukaryotes.</title>
        <authorList>
            <person name="Spang A."/>
            <person name="Saw J.H."/>
            <person name="Jorgensen S.L."/>
            <person name="Zaremba-Niedzwiedzka K."/>
            <person name="Martijn J."/>
            <person name="Lind A.E."/>
            <person name="van Eijk R."/>
            <person name="Schleper C."/>
            <person name="Guy L."/>
            <person name="Ettema T.J."/>
        </authorList>
    </citation>
    <scope>NUCLEOTIDE SEQUENCE</scope>
</reference>
<accession>A0A0F9NJI0</accession>
<dbReference type="EMBL" id="LAZR01003309">
    <property type="protein sequence ID" value="KKN19710.1"/>
    <property type="molecule type" value="Genomic_DNA"/>
</dbReference>
<proteinExistence type="predicted"/>
<evidence type="ECO:0000256" key="1">
    <source>
        <dbReference type="SAM" id="MobiDB-lite"/>
    </source>
</evidence>
<evidence type="ECO:0000313" key="2">
    <source>
        <dbReference type="EMBL" id="KKN19710.1"/>
    </source>
</evidence>
<protein>
    <submittedName>
        <fullName evidence="2">Uncharacterized protein</fullName>
    </submittedName>
</protein>
<comment type="caution">
    <text evidence="2">The sequence shown here is derived from an EMBL/GenBank/DDBJ whole genome shotgun (WGS) entry which is preliminary data.</text>
</comment>
<gene>
    <name evidence="2" type="ORF">LCGC14_0943090</name>
</gene>
<dbReference type="AlphaFoldDB" id="A0A0F9NJI0"/>
<sequence length="179" mass="20468">MGIHEEIKGIASQFPKLEITEALIRSRNRRAADRKLVLELEKNYFEVVEAMGLIPENSSHSEVIKHIRQLAGKAPDSEIESFLTNRDAVRRLADQLIPGEKIVCNQCLRHHKLLLRDADHPKIGRMYIVCKNMEGDFVPDNGTEKGYRIDWVAKQVAEVPGSEKQSTRKKAKKKTKKKE</sequence>